<dbReference type="SUPFAM" id="SSF51419">
    <property type="entry name" value="PLP-binding barrel"/>
    <property type="match status" value="1"/>
</dbReference>
<dbReference type="InterPro" id="IPR029066">
    <property type="entry name" value="PLP-binding_barrel"/>
</dbReference>
<dbReference type="AlphaFoldDB" id="I4B751"/>
<dbReference type="GO" id="GO:0030170">
    <property type="term" value="F:pyridoxal phosphate binding"/>
    <property type="evidence" value="ECO:0007669"/>
    <property type="project" value="UniProtKB-UniRule"/>
</dbReference>
<accession>I4B751</accession>
<evidence type="ECO:0000313" key="9">
    <source>
        <dbReference type="EMBL" id="AFM13108.1"/>
    </source>
</evidence>
<feature type="modified residue" description="N6-(pyridoxal phosphate)lysine" evidence="5 6">
    <location>
        <position position="45"/>
    </location>
</feature>
<comment type="similarity">
    <text evidence="5">Belongs to the alanine racemase family.</text>
</comment>
<proteinExistence type="inferred from homology"/>
<dbReference type="SUPFAM" id="SSF50621">
    <property type="entry name" value="Alanine racemase C-terminal domain-like"/>
    <property type="match status" value="1"/>
</dbReference>
<dbReference type="GO" id="GO:0030632">
    <property type="term" value="P:D-alanine biosynthetic process"/>
    <property type="evidence" value="ECO:0007669"/>
    <property type="project" value="UniProtKB-UniRule"/>
</dbReference>
<dbReference type="PANTHER" id="PTHR30511:SF0">
    <property type="entry name" value="ALANINE RACEMASE, CATABOLIC-RELATED"/>
    <property type="match status" value="1"/>
</dbReference>
<dbReference type="PATRIC" id="fig|869212.3.peg.2482"/>
<dbReference type="HAMAP" id="MF_01201">
    <property type="entry name" value="Ala_racemase"/>
    <property type="match status" value="1"/>
</dbReference>
<evidence type="ECO:0000256" key="1">
    <source>
        <dbReference type="ARBA" id="ARBA00000316"/>
    </source>
</evidence>
<dbReference type="CDD" id="cd00430">
    <property type="entry name" value="PLPDE_III_AR"/>
    <property type="match status" value="1"/>
</dbReference>
<dbReference type="KEGG" id="tpx:Turpa_2466"/>
<name>I4B751_TURPD</name>
<evidence type="ECO:0000259" key="8">
    <source>
        <dbReference type="SMART" id="SM01005"/>
    </source>
</evidence>
<dbReference type="InterPro" id="IPR009006">
    <property type="entry name" value="Ala_racemase/Decarboxylase_C"/>
</dbReference>
<keyword evidence="3 5" id="KW-0663">Pyridoxal phosphate</keyword>
<evidence type="ECO:0000256" key="2">
    <source>
        <dbReference type="ARBA" id="ARBA00001933"/>
    </source>
</evidence>
<dbReference type="UniPathway" id="UPA00042">
    <property type="reaction ID" value="UER00497"/>
</dbReference>
<dbReference type="Proteomes" id="UP000006048">
    <property type="component" value="Chromosome"/>
</dbReference>
<dbReference type="PRINTS" id="PR00992">
    <property type="entry name" value="ALARACEMASE"/>
</dbReference>
<feature type="binding site" evidence="5 7">
    <location>
        <position position="322"/>
    </location>
    <ligand>
        <name>substrate</name>
    </ligand>
</feature>
<dbReference type="NCBIfam" id="TIGR00492">
    <property type="entry name" value="alr"/>
    <property type="match status" value="1"/>
</dbReference>
<dbReference type="RefSeq" id="WP_014803614.1">
    <property type="nucleotide sequence ID" value="NC_018020.1"/>
</dbReference>
<dbReference type="Pfam" id="PF00842">
    <property type="entry name" value="Ala_racemase_C"/>
    <property type="match status" value="1"/>
</dbReference>
<dbReference type="Gene3D" id="3.20.20.10">
    <property type="entry name" value="Alanine racemase"/>
    <property type="match status" value="1"/>
</dbReference>
<dbReference type="GO" id="GO:0008784">
    <property type="term" value="F:alanine racemase activity"/>
    <property type="evidence" value="ECO:0007669"/>
    <property type="project" value="UniProtKB-UniRule"/>
</dbReference>
<dbReference type="InterPro" id="IPR011079">
    <property type="entry name" value="Ala_racemase_C"/>
</dbReference>
<evidence type="ECO:0000256" key="7">
    <source>
        <dbReference type="PIRSR" id="PIRSR600821-52"/>
    </source>
</evidence>
<dbReference type="FunFam" id="3.20.20.10:FF:000002">
    <property type="entry name" value="Alanine racemase"/>
    <property type="match status" value="1"/>
</dbReference>
<dbReference type="PROSITE" id="PS00395">
    <property type="entry name" value="ALANINE_RACEMASE"/>
    <property type="match status" value="1"/>
</dbReference>
<dbReference type="SMART" id="SM01005">
    <property type="entry name" value="Ala_racemase_C"/>
    <property type="match status" value="1"/>
</dbReference>
<dbReference type="InterPro" id="IPR020622">
    <property type="entry name" value="Ala_racemase_pyridoxalP-BS"/>
</dbReference>
<evidence type="ECO:0000256" key="5">
    <source>
        <dbReference type="HAMAP-Rule" id="MF_01201"/>
    </source>
</evidence>
<comment type="catalytic activity">
    <reaction evidence="1 5">
        <text>L-alanine = D-alanine</text>
        <dbReference type="Rhea" id="RHEA:20249"/>
        <dbReference type="ChEBI" id="CHEBI:57416"/>
        <dbReference type="ChEBI" id="CHEBI:57972"/>
        <dbReference type="EC" id="5.1.1.1"/>
    </reaction>
</comment>
<reference evidence="9 10" key="1">
    <citation type="submission" date="2012-06" db="EMBL/GenBank/DDBJ databases">
        <title>The complete chromosome of genome of Turneriella parva DSM 21527.</title>
        <authorList>
            <consortium name="US DOE Joint Genome Institute (JGI-PGF)"/>
            <person name="Lucas S."/>
            <person name="Han J."/>
            <person name="Lapidus A."/>
            <person name="Bruce D."/>
            <person name="Goodwin L."/>
            <person name="Pitluck S."/>
            <person name="Peters L."/>
            <person name="Kyrpides N."/>
            <person name="Mavromatis K."/>
            <person name="Ivanova N."/>
            <person name="Mikhailova N."/>
            <person name="Chertkov O."/>
            <person name="Detter J.C."/>
            <person name="Tapia R."/>
            <person name="Han C."/>
            <person name="Land M."/>
            <person name="Hauser L."/>
            <person name="Markowitz V."/>
            <person name="Cheng J.-F."/>
            <person name="Hugenholtz P."/>
            <person name="Woyke T."/>
            <person name="Wu D."/>
            <person name="Gronow S."/>
            <person name="Wellnitz S."/>
            <person name="Brambilla E."/>
            <person name="Klenk H.-P."/>
            <person name="Eisen J.A."/>
        </authorList>
    </citation>
    <scope>NUCLEOTIDE SEQUENCE [LARGE SCALE GENOMIC DNA]</scope>
    <source>
        <strain evidence="10">ATCC BAA-1111 / DSM 21527 / NCTC 11395 / H</strain>
    </source>
</reference>
<keyword evidence="10" id="KW-1185">Reference proteome</keyword>
<evidence type="ECO:0000313" key="10">
    <source>
        <dbReference type="Proteomes" id="UP000006048"/>
    </source>
</evidence>
<dbReference type="STRING" id="869212.Turpa_2466"/>
<feature type="active site" description="Proton acceptor; specific for D-alanine" evidence="5">
    <location>
        <position position="45"/>
    </location>
</feature>
<feature type="domain" description="Alanine racemase C-terminal" evidence="8">
    <location>
        <begin position="256"/>
        <end position="373"/>
    </location>
</feature>
<dbReference type="PANTHER" id="PTHR30511">
    <property type="entry name" value="ALANINE RACEMASE"/>
    <property type="match status" value="1"/>
</dbReference>
<gene>
    <name evidence="9" type="ordered locus">Turpa_2466</name>
</gene>
<protein>
    <recommendedName>
        <fullName evidence="5">Alanine racemase</fullName>
        <ecNumber evidence="5">5.1.1.1</ecNumber>
    </recommendedName>
</protein>
<dbReference type="Pfam" id="PF01168">
    <property type="entry name" value="Ala_racemase_N"/>
    <property type="match status" value="1"/>
</dbReference>
<dbReference type="EC" id="5.1.1.1" evidence="5"/>
<feature type="binding site" evidence="5 7">
    <location>
        <position position="141"/>
    </location>
    <ligand>
        <name>substrate</name>
    </ligand>
</feature>
<evidence type="ECO:0000256" key="3">
    <source>
        <dbReference type="ARBA" id="ARBA00022898"/>
    </source>
</evidence>
<keyword evidence="4 5" id="KW-0413">Isomerase</keyword>
<evidence type="ECO:0000256" key="4">
    <source>
        <dbReference type="ARBA" id="ARBA00023235"/>
    </source>
</evidence>
<dbReference type="InterPro" id="IPR000821">
    <property type="entry name" value="Ala_racemase"/>
</dbReference>
<dbReference type="HOGENOM" id="CLU_028393_2_2_12"/>
<dbReference type="Gene3D" id="2.40.37.10">
    <property type="entry name" value="Lyase, Ornithine Decarboxylase, Chain A, domain 1"/>
    <property type="match status" value="1"/>
</dbReference>
<comment type="pathway">
    <text evidence="5">Amino-acid biosynthesis; D-alanine biosynthesis; D-alanine from L-alanine: step 1/1.</text>
</comment>
<dbReference type="EMBL" id="CP002959">
    <property type="protein sequence ID" value="AFM13108.1"/>
    <property type="molecule type" value="Genomic_DNA"/>
</dbReference>
<organism evidence="9 10">
    <name type="scientific">Turneriella parva (strain ATCC BAA-1111 / DSM 21527 / NCTC 11395 / H)</name>
    <name type="common">Leptospira parva</name>
    <dbReference type="NCBI Taxonomy" id="869212"/>
    <lineage>
        <taxon>Bacteria</taxon>
        <taxon>Pseudomonadati</taxon>
        <taxon>Spirochaetota</taxon>
        <taxon>Spirochaetia</taxon>
        <taxon>Leptospirales</taxon>
        <taxon>Leptospiraceae</taxon>
        <taxon>Turneriella</taxon>
    </lineage>
</organism>
<dbReference type="OrthoDB" id="9813814at2"/>
<dbReference type="GO" id="GO:0005829">
    <property type="term" value="C:cytosol"/>
    <property type="evidence" value="ECO:0007669"/>
    <property type="project" value="TreeGrafter"/>
</dbReference>
<evidence type="ECO:0000256" key="6">
    <source>
        <dbReference type="PIRSR" id="PIRSR600821-50"/>
    </source>
</evidence>
<dbReference type="InterPro" id="IPR001608">
    <property type="entry name" value="Ala_racemase_N"/>
</dbReference>
<comment type="cofactor">
    <cofactor evidence="2 5 6">
        <name>pyridoxal 5'-phosphate</name>
        <dbReference type="ChEBI" id="CHEBI:597326"/>
    </cofactor>
</comment>
<feature type="active site" description="Proton acceptor; specific for L-alanine" evidence="5">
    <location>
        <position position="277"/>
    </location>
</feature>
<comment type="function">
    <text evidence="5">Catalyzes the interconversion of L-alanine and D-alanine. May also act on other amino acids.</text>
</comment>
<sequence length="374" mass="41463">MIDSTQTNHDSAPPVTLRIHADALRHNLARFRQLAPRSKILLPVKANAYGCGLQTLFPVFQKNDVDVLGVANCNEAVELRALGWQKPVLNLGGFFRGNIQSILDHQISASITDLWQVNELNAAASGATVRVHLKLDLGMGRIGIRQNELPDLVSALKAAPNLQIDGMFTHFPHSGPEAAPFTLAQNENFVRISHELINELQLERGSVTLHAANSYSAAFFSQTHHDMIRPGILFYGYYQSESDRVQFNERFGFRPALELVATPISVRTLRRGDGISYASLYHVTEEQETVAVLPLGYADGIPRALSNQITFGRHPLRGRVTMDQIILGNAEGTSPIRLLGEGLPSLEYWGELSHSFSYELMSHLGNRIQRVLVD</sequence>